<feature type="transmembrane region" description="Helical" evidence="2">
    <location>
        <begin position="50"/>
        <end position="68"/>
    </location>
</feature>
<accession>A0ABR3L9Y1</accession>
<keyword evidence="3" id="KW-0732">Signal</keyword>
<evidence type="ECO:0000256" key="2">
    <source>
        <dbReference type="SAM" id="Phobius"/>
    </source>
</evidence>
<keyword evidence="2" id="KW-0472">Membrane</keyword>
<feature type="signal peptide" evidence="3">
    <location>
        <begin position="1"/>
        <end position="20"/>
    </location>
</feature>
<dbReference type="Proteomes" id="UP001558613">
    <property type="component" value="Unassembled WGS sequence"/>
</dbReference>
<protein>
    <recommendedName>
        <fullName evidence="6">Secreted protein</fullName>
    </recommendedName>
</protein>
<name>A0ABR3L9Y1_9TELE</name>
<evidence type="ECO:0008006" key="6">
    <source>
        <dbReference type="Google" id="ProtNLM"/>
    </source>
</evidence>
<sequence length="146" mass="15867">MKASCIFIFLAAFLRFRASAFELDFNERARGLHINEEGRRVQSGNTVKVFGLWAFASACSFFFLLLLLHHLPPRIRTAGAVSVATDRDARLSATPRASVLGGFPGMDTSSSARVVKPSSGLSKGRTAKQAHPAEMARMGSTENDNH</sequence>
<evidence type="ECO:0000256" key="1">
    <source>
        <dbReference type="SAM" id="MobiDB-lite"/>
    </source>
</evidence>
<evidence type="ECO:0000313" key="5">
    <source>
        <dbReference type="Proteomes" id="UP001558613"/>
    </source>
</evidence>
<keyword evidence="2" id="KW-0812">Transmembrane</keyword>
<evidence type="ECO:0000313" key="4">
    <source>
        <dbReference type="EMBL" id="KAL1249682.1"/>
    </source>
</evidence>
<keyword evidence="5" id="KW-1185">Reference proteome</keyword>
<keyword evidence="2" id="KW-1133">Transmembrane helix</keyword>
<feature type="chain" id="PRO_5046302760" description="Secreted protein" evidence="3">
    <location>
        <begin position="21"/>
        <end position="146"/>
    </location>
</feature>
<reference evidence="4 5" key="1">
    <citation type="submission" date="2023-09" db="EMBL/GenBank/DDBJ databases">
        <authorList>
            <person name="Wang M."/>
        </authorList>
    </citation>
    <scope>NUCLEOTIDE SEQUENCE [LARGE SCALE GENOMIC DNA]</scope>
    <source>
        <strain evidence="4">GT-2023</strain>
        <tissue evidence="4">Liver</tissue>
    </source>
</reference>
<organism evidence="4 5">
    <name type="scientific">Cirrhinus molitorella</name>
    <name type="common">mud carp</name>
    <dbReference type="NCBI Taxonomy" id="172907"/>
    <lineage>
        <taxon>Eukaryota</taxon>
        <taxon>Metazoa</taxon>
        <taxon>Chordata</taxon>
        <taxon>Craniata</taxon>
        <taxon>Vertebrata</taxon>
        <taxon>Euteleostomi</taxon>
        <taxon>Actinopterygii</taxon>
        <taxon>Neopterygii</taxon>
        <taxon>Teleostei</taxon>
        <taxon>Ostariophysi</taxon>
        <taxon>Cypriniformes</taxon>
        <taxon>Cyprinidae</taxon>
        <taxon>Labeoninae</taxon>
        <taxon>Labeonini</taxon>
        <taxon>Cirrhinus</taxon>
    </lineage>
</organism>
<proteinExistence type="predicted"/>
<evidence type="ECO:0000256" key="3">
    <source>
        <dbReference type="SAM" id="SignalP"/>
    </source>
</evidence>
<feature type="region of interest" description="Disordered" evidence="1">
    <location>
        <begin position="100"/>
        <end position="146"/>
    </location>
</feature>
<feature type="non-terminal residue" evidence="4">
    <location>
        <position position="146"/>
    </location>
</feature>
<comment type="caution">
    <text evidence="4">The sequence shown here is derived from an EMBL/GenBank/DDBJ whole genome shotgun (WGS) entry which is preliminary data.</text>
</comment>
<dbReference type="EMBL" id="JAYMGO010000023">
    <property type="protein sequence ID" value="KAL1249682.1"/>
    <property type="molecule type" value="Genomic_DNA"/>
</dbReference>
<gene>
    <name evidence="4" type="ORF">QQF64_020687</name>
</gene>